<evidence type="ECO:0000256" key="5">
    <source>
        <dbReference type="ARBA" id="ARBA00023180"/>
    </source>
</evidence>
<organism evidence="8">
    <name type="scientific">Leptinotarsa decemlineata</name>
    <name type="common">Colorado potato beetle</name>
    <name type="synonym">Doryphora decemlineata</name>
    <dbReference type="NCBI Taxonomy" id="7539"/>
    <lineage>
        <taxon>Eukaryota</taxon>
        <taxon>Metazoa</taxon>
        <taxon>Ecdysozoa</taxon>
        <taxon>Arthropoda</taxon>
        <taxon>Hexapoda</taxon>
        <taxon>Insecta</taxon>
        <taxon>Pterygota</taxon>
        <taxon>Neoptera</taxon>
        <taxon>Endopterygota</taxon>
        <taxon>Coleoptera</taxon>
        <taxon>Polyphaga</taxon>
        <taxon>Cucujiformia</taxon>
        <taxon>Chrysomeloidea</taxon>
        <taxon>Chrysomelidae</taxon>
        <taxon>Chrysomelinae</taxon>
        <taxon>Doryphorini</taxon>
        <taxon>Leptinotarsa</taxon>
    </lineage>
</organism>
<dbReference type="Gene3D" id="3.40.50.1820">
    <property type="entry name" value="alpha/beta hydrolase"/>
    <property type="match status" value="1"/>
</dbReference>
<comment type="similarity">
    <text evidence="1 6">Belongs to the type-B carboxylesterase/lipase family.</text>
</comment>
<keyword evidence="3 6" id="KW-0378">Hydrolase</keyword>
<proteinExistence type="evidence at transcript level"/>
<dbReference type="GO" id="GO:0052689">
    <property type="term" value="F:carboxylic ester hydrolase activity"/>
    <property type="evidence" value="ECO:0007669"/>
    <property type="project" value="UniProtKB-KW"/>
</dbReference>
<evidence type="ECO:0000256" key="3">
    <source>
        <dbReference type="ARBA" id="ARBA00022801"/>
    </source>
</evidence>
<dbReference type="PROSITE" id="PS00122">
    <property type="entry name" value="CARBOXYLESTERASE_B_1"/>
    <property type="match status" value="1"/>
</dbReference>
<accession>A0A0A7EQD3</accession>
<name>A0A0A7EQD3_LEPDE</name>
<dbReference type="InterPro" id="IPR019826">
    <property type="entry name" value="Carboxylesterase_B_AS"/>
</dbReference>
<evidence type="ECO:0000256" key="6">
    <source>
        <dbReference type="RuleBase" id="RU361235"/>
    </source>
</evidence>
<dbReference type="AlphaFoldDB" id="A0A0A7EQD3"/>
<feature type="domain" description="Carboxylesterase type B" evidence="7">
    <location>
        <begin position="2"/>
        <end position="519"/>
    </location>
</feature>
<dbReference type="InterPro" id="IPR002018">
    <property type="entry name" value="CarbesteraseB"/>
</dbReference>
<dbReference type="SUPFAM" id="SSF53474">
    <property type="entry name" value="alpha/beta-Hydrolases"/>
    <property type="match status" value="1"/>
</dbReference>
<dbReference type="EMBL" id="KM234961">
    <property type="protein sequence ID" value="AIY68375.1"/>
    <property type="molecule type" value="mRNA"/>
</dbReference>
<evidence type="ECO:0000256" key="1">
    <source>
        <dbReference type="ARBA" id="ARBA00005964"/>
    </source>
</evidence>
<dbReference type="ESTHER" id="lepde-a0a0a7eqd3">
    <property type="family name" value="Carb_B_Arthropoda"/>
</dbReference>
<evidence type="ECO:0000256" key="4">
    <source>
        <dbReference type="ARBA" id="ARBA00023157"/>
    </source>
</evidence>
<keyword evidence="5" id="KW-0325">Glycoprotein</keyword>
<protein>
    <recommendedName>
        <fullName evidence="6">Carboxylic ester hydrolase</fullName>
        <ecNumber evidence="6">3.1.1.-</ecNumber>
    </recommendedName>
</protein>
<evidence type="ECO:0000259" key="7">
    <source>
        <dbReference type="Pfam" id="PF00135"/>
    </source>
</evidence>
<dbReference type="PANTHER" id="PTHR43142:SF1">
    <property type="entry name" value="CARBOXYLIC ESTER HYDROLASE"/>
    <property type="match status" value="1"/>
</dbReference>
<dbReference type="EC" id="3.1.1.-" evidence="6"/>
<dbReference type="OrthoDB" id="19653at2759"/>
<sequence>MDSPVVEITEGKLEGSTRTNIDGETFLSFLGIPYGKPPVGELRFKAPHPVQPWMGIRKATEAGNICCQIGSKPGTTKGVEDCLNLNVFTRELFDKEKELKPVMVWIHGGAFVTGSNDPDMFGPDFLLTKDIVLVVANYRLGLLGFLKLEDTSLDVPGNAGLKDQTLALKWVQRNIKHFGGDPDNVTLFGNSAGSCSVHFHLLSQCDEGLFHKVILQSGVALNHWSLGAGQQVFDFIESMGKKANTEKEVLEILNSLPVEEVVFEQVKYFYGKLKMIAPALEKPNPTAIITTHPEELITSGNYHKMPIMIGYNSGEGLLFGEQRTFCILARRLLSGNNLRTNVESLLSYFLNVDMNNPTLGTMSKKLTDFYFRMGDITEIFQFITDFYFVYGITKCAKMHARSQEHPVYLYRMSLDAGLNYLKKKNKLDHLPGASHADEVGYLFKVKNCMELEKNGLEEVSVRRFVKLWTDFAKYGNPTPDGNDLNILWNPVEKDEMHILDIGEELNMHIDPERDRLKVWNELFEMYSPTFSEPQ</sequence>
<keyword evidence="4" id="KW-1015">Disulfide bond</keyword>
<dbReference type="Pfam" id="PF00135">
    <property type="entry name" value="COesterase"/>
    <property type="match status" value="1"/>
</dbReference>
<dbReference type="PANTHER" id="PTHR43142">
    <property type="entry name" value="CARBOXYLIC ESTER HYDROLASE"/>
    <property type="match status" value="1"/>
</dbReference>
<dbReference type="InterPro" id="IPR029058">
    <property type="entry name" value="AB_hydrolase_fold"/>
</dbReference>
<reference evidence="8" key="1">
    <citation type="submission" date="2014-07" db="EMBL/GenBank/DDBJ databases">
        <title>Identification of esterase genes and their expression profiles in several pesticides treated Colorado potato beetle, Leptinotarsa decemlineata.</title>
        <authorList>
            <person name="Lv F."/>
            <person name="Fu K."/>
        </authorList>
    </citation>
    <scope>NUCLEOTIDE SEQUENCE</scope>
</reference>
<evidence type="ECO:0000313" key="8">
    <source>
        <dbReference type="EMBL" id="AIY68375.1"/>
    </source>
</evidence>
<keyword evidence="2" id="KW-0719">Serine esterase</keyword>
<evidence type="ECO:0000256" key="2">
    <source>
        <dbReference type="ARBA" id="ARBA00022487"/>
    </source>
</evidence>